<protein>
    <submittedName>
        <fullName evidence="1">Uncharacterized protein</fullName>
    </submittedName>
</protein>
<evidence type="ECO:0000313" key="2">
    <source>
        <dbReference type="Proteomes" id="UP000887116"/>
    </source>
</evidence>
<dbReference type="EMBL" id="BMAO01011626">
    <property type="protein sequence ID" value="GFQ75107.1"/>
    <property type="molecule type" value="Genomic_DNA"/>
</dbReference>
<dbReference type="AlphaFoldDB" id="A0A8X6HIN7"/>
<sequence>MTLLISVHYVWISVRCFSSHVGFGGSRFTKVFNAALLSPSNKDVCPCALSIALDELGSFALCGFRVPVEKLRENRTSDSYTIQSTTRLLLKSAILTWFKLVLRWGF</sequence>
<dbReference type="Proteomes" id="UP000887116">
    <property type="component" value="Unassembled WGS sequence"/>
</dbReference>
<keyword evidence="2" id="KW-1185">Reference proteome</keyword>
<reference evidence="1" key="1">
    <citation type="submission" date="2020-07" db="EMBL/GenBank/DDBJ databases">
        <title>Multicomponent nature underlies the extraordinary mechanical properties of spider dragline silk.</title>
        <authorList>
            <person name="Kono N."/>
            <person name="Nakamura H."/>
            <person name="Mori M."/>
            <person name="Yoshida Y."/>
            <person name="Ohtoshi R."/>
            <person name="Malay A.D."/>
            <person name="Moran D.A.P."/>
            <person name="Tomita M."/>
            <person name="Numata K."/>
            <person name="Arakawa K."/>
        </authorList>
    </citation>
    <scope>NUCLEOTIDE SEQUENCE</scope>
</reference>
<gene>
    <name evidence="1" type="ORF">TNCT_628141</name>
</gene>
<comment type="caution">
    <text evidence="1">The sequence shown here is derived from an EMBL/GenBank/DDBJ whole genome shotgun (WGS) entry which is preliminary data.</text>
</comment>
<evidence type="ECO:0000313" key="1">
    <source>
        <dbReference type="EMBL" id="GFQ75107.1"/>
    </source>
</evidence>
<name>A0A8X6HIN7_TRICU</name>
<proteinExistence type="predicted"/>
<accession>A0A8X6HIN7</accession>
<organism evidence="1 2">
    <name type="scientific">Trichonephila clavata</name>
    <name type="common">Joro spider</name>
    <name type="synonym">Nephila clavata</name>
    <dbReference type="NCBI Taxonomy" id="2740835"/>
    <lineage>
        <taxon>Eukaryota</taxon>
        <taxon>Metazoa</taxon>
        <taxon>Ecdysozoa</taxon>
        <taxon>Arthropoda</taxon>
        <taxon>Chelicerata</taxon>
        <taxon>Arachnida</taxon>
        <taxon>Araneae</taxon>
        <taxon>Araneomorphae</taxon>
        <taxon>Entelegynae</taxon>
        <taxon>Araneoidea</taxon>
        <taxon>Nephilidae</taxon>
        <taxon>Trichonephila</taxon>
    </lineage>
</organism>